<protein>
    <recommendedName>
        <fullName evidence="1">Flavodoxin domain-containing protein</fullName>
    </recommendedName>
</protein>
<gene>
    <name evidence="2" type="ORF">IAC50_05510</name>
</gene>
<evidence type="ECO:0000259" key="1">
    <source>
        <dbReference type="Pfam" id="PF12724"/>
    </source>
</evidence>
<accession>A0A9D1I0D5</accession>
<evidence type="ECO:0000313" key="2">
    <source>
        <dbReference type="EMBL" id="HIU25933.1"/>
    </source>
</evidence>
<feature type="domain" description="Flavodoxin" evidence="1">
    <location>
        <begin position="4"/>
        <end position="133"/>
    </location>
</feature>
<evidence type="ECO:0000313" key="3">
    <source>
        <dbReference type="Proteomes" id="UP000824090"/>
    </source>
</evidence>
<reference evidence="2" key="2">
    <citation type="journal article" date="2021" name="PeerJ">
        <title>Extensive microbial diversity within the chicken gut microbiome revealed by metagenomics and culture.</title>
        <authorList>
            <person name="Gilroy R."/>
            <person name="Ravi A."/>
            <person name="Getino M."/>
            <person name="Pursley I."/>
            <person name="Horton D.L."/>
            <person name="Alikhan N.F."/>
            <person name="Baker D."/>
            <person name="Gharbi K."/>
            <person name="Hall N."/>
            <person name="Watson M."/>
            <person name="Adriaenssens E.M."/>
            <person name="Foster-Nyarko E."/>
            <person name="Jarju S."/>
            <person name="Secka A."/>
            <person name="Antonio M."/>
            <person name="Oren A."/>
            <person name="Chaudhuri R.R."/>
            <person name="La Ragione R."/>
            <person name="Hildebrand F."/>
            <person name="Pallen M.J."/>
        </authorList>
    </citation>
    <scope>NUCLEOTIDE SEQUENCE</scope>
    <source>
        <strain evidence="2">ChiHcec3-6078</strain>
    </source>
</reference>
<comment type="caution">
    <text evidence="2">The sequence shown here is derived from an EMBL/GenBank/DDBJ whole genome shotgun (WGS) entry which is preliminary data.</text>
</comment>
<sequence length="185" mass="20401">MKEIIIYGSRYGSSRQYAHKLSAETGIGVVKYEKVTDLSQADTVIYVGSLYGGSVLGLSKTLAKAPLKEGASLIIVTVGLSDPADRETVKNIEASVRSCLPEALYRRSSFFHLRGGIDYSSLSPGHKAMMSLLCFNLKRQPVQKLRAEDREFLKTYGKNISFIDFSSLNPLINFLRGKDILESAV</sequence>
<organism evidence="2 3">
    <name type="scientific">Candidatus Allocopromorpha excrementigallinarum</name>
    <dbReference type="NCBI Taxonomy" id="2840742"/>
    <lineage>
        <taxon>Bacteria</taxon>
        <taxon>Bacillati</taxon>
        <taxon>Bacillota</taxon>
        <taxon>Clostridia</taxon>
        <taxon>Eubacteriales</taxon>
        <taxon>Eubacteriaceae</taxon>
        <taxon>Eubacteriaceae incertae sedis</taxon>
        <taxon>Candidatus Allocopromorpha</taxon>
    </lineage>
</organism>
<name>A0A9D1I0D5_9FIRM</name>
<dbReference type="InterPro" id="IPR026816">
    <property type="entry name" value="Flavodoxin_dom"/>
</dbReference>
<reference evidence="2" key="1">
    <citation type="submission" date="2020-10" db="EMBL/GenBank/DDBJ databases">
        <authorList>
            <person name="Gilroy R."/>
        </authorList>
    </citation>
    <scope>NUCLEOTIDE SEQUENCE</scope>
    <source>
        <strain evidence="2">ChiHcec3-6078</strain>
    </source>
</reference>
<dbReference type="Pfam" id="PF12724">
    <property type="entry name" value="Flavodoxin_5"/>
    <property type="match status" value="1"/>
</dbReference>
<dbReference type="AlphaFoldDB" id="A0A9D1I0D5"/>
<dbReference type="EMBL" id="DVMP01000096">
    <property type="protein sequence ID" value="HIU25933.1"/>
    <property type="molecule type" value="Genomic_DNA"/>
</dbReference>
<proteinExistence type="predicted"/>
<dbReference type="SUPFAM" id="SSF52218">
    <property type="entry name" value="Flavoproteins"/>
    <property type="match status" value="1"/>
</dbReference>
<dbReference type="InterPro" id="IPR029039">
    <property type="entry name" value="Flavoprotein-like_sf"/>
</dbReference>
<dbReference type="Proteomes" id="UP000824090">
    <property type="component" value="Unassembled WGS sequence"/>
</dbReference>